<name>A0ABN7XMI6_GIGMA</name>
<comment type="caution">
    <text evidence="1">The sequence shown here is derived from an EMBL/GenBank/DDBJ whole genome shotgun (WGS) entry which is preliminary data.</text>
</comment>
<feature type="non-terminal residue" evidence="1">
    <location>
        <position position="1"/>
    </location>
</feature>
<feature type="non-terminal residue" evidence="1">
    <location>
        <position position="51"/>
    </location>
</feature>
<dbReference type="EMBL" id="CAJVQB010148171">
    <property type="protein sequence ID" value="CAG8855324.1"/>
    <property type="molecule type" value="Genomic_DNA"/>
</dbReference>
<reference evidence="1 2" key="1">
    <citation type="submission" date="2021-06" db="EMBL/GenBank/DDBJ databases">
        <authorList>
            <person name="Kallberg Y."/>
            <person name="Tangrot J."/>
            <person name="Rosling A."/>
        </authorList>
    </citation>
    <scope>NUCLEOTIDE SEQUENCE [LARGE SCALE GENOMIC DNA]</scope>
    <source>
        <strain evidence="1 2">120-4 pot B 10/14</strain>
    </source>
</reference>
<proteinExistence type="predicted"/>
<keyword evidence="2" id="KW-1185">Reference proteome</keyword>
<protein>
    <submittedName>
        <fullName evidence="1">22336_t:CDS:1</fullName>
    </submittedName>
</protein>
<evidence type="ECO:0000313" key="2">
    <source>
        <dbReference type="Proteomes" id="UP000789901"/>
    </source>
</evidence>
<accession>A0ABN7XMI6</accession>
<gene>
    <name evidence="1" type="ORF">GMARGA_LOCUS44145</name>
</gene>
<dbReference type="Proteomes" id="UP000789901">
    <property type="component" value="Unassembled WGS sequence"/>
</dbReference>
<evidence type="ECO:0000313" key="1">
    <source>
        <dbReference type="EMBL" id="CAG8855324.1"/>
    </source>
</evidence>
<organism evidence="1 2">
    <name type="scientific">Gigaspora margarita</name>
    <dbReference type="NCBI Taxonomy" id="4874"/>
    <lineage>
        <taxon>Eukaryota</taxon>
        <taxon>Fungi</taxon>
        <taxon>Fungi incertae sedis</taxon>
        <taxon>Mucoromycota</taxon>
        <taxon>Glomeromycotina</taxon>
        <taxon>Glomeromycetes</taxon>
        <taxon>Diversisporales</taxon>
        <taxon>Gigasporaceae</taxon>
        <taxon>Gigaspora</taxon>
    </lineage>
</organism>
<sequence>KTLERIKFSSKNNNERNVLNGLNINKASSLVSHLTKNDFISTKSRENRWKL</sequence>